<dbReference type="Proteomes" id="UP000294813">
    <property type="component" value="Unassembled WGS sequence"/>
</dbReference>
<feature type="compositionally biased region" description="Basic and acidic residues" evidence="1">
    <location>
        <begin position="118"/>
        <end position="128"/>
    </location>
</feature>
<protein>
    <submittedName>
        <fullName evidence="2">Polyhydroxyalkanoate synthesis regulator phasin</fullName>
    </submittedName>
</protein>
<sequence length="128" mass="14085">MKDVFRRTLLAGLGAVSLTKERAESIVDELVKKGELSKDEAAKTVSELLDKSKEQREAVGEAIKTEVSKLRSEFGFVTRKEYDALLARVTVIEEKLGIKPVDEVVEAEVVPTPESAAEEAKDPEKEPS</sequence>
<feature type="region of interest" description="Disordered" evidence="1">
    <location>
        <begin position="109"/>
        <end position="128"/>
    </location>
</feature>
<dbReference type="PANTHER" id="PTHR38664:SF1">
    <property type="entry name" value="SLR0058 PROTEIN"/>
    <property type="match status" value="1"/>
</dbReference>
<gene>
    <name evidence="2" type="ORF">EDD73_13117</name>
</gene>
<dbReference type="OrthoDB" id="2112578at2"/>
<name>A0A4R2RCB8_9FIRM</name>
<keyword evidence="3" id="KW-1185">Reference proteome</keyword>
<dbReference type="RefSeq" id="WP_131920513.1">
    <property type="nucleotide sequence ID" value="NZ_JAOQNU010000032.1"/>
</dbReference>
<dbReference type="PANTHER" id="PTHR38664">
    <property type="entry name" value="SLR0058 PROTEIN"/>
    <property type="match status" value="1"/>
</dbReference>
<proteinExistence type="predicted"/>
<dbReference type="EMBL" id="SLXT01000031">
    <property type="protein sequence ID" value="TCP61022.1"/>
    <property type="molecule type" value="Genomic_DNA"/>
</dbReference>
<evidence type="ECO:0000256" key="1">
    <source>
        <dbReference type="SAM" id="MobiDB-lite"/>
    </source>
</evidence>
<dbReference type="InterPro" id="IPR008769">
    <property type="entry name" value="PhaF_PhaI"/>
</dbReference>
<comment type="caution">
    <text evidence="2">The sequence shown here is derived from an EMBL/GenBank/DDBJ whole genome shotgun (WGS) entry which is preliminary data.</text>
</comment>
<reference evidence="2 3" key="1">
    <citation type="submission" date="2019-03" db="EMBL/GenBank/DDBJ databases">
        <title>Genomic Encyclopedia of Type Strains, Phase IV (KMG-IV): sequencing the most valuable type-strain genomes for metagenomic binning, comparative biology and taxonomic classification.</title>
        <authorList>
            <person name="Goeker M."/>
        </authorList>
    </citation>
    <scope>NUCLEOTIDE SEQUENCE [LARGE SCALE GENOMIC DNA]</scope>
    <source>
        <strain evidence="2 3">DSM 11170</strain>
    </source>
</reference>
<evidence type="ECO:0000313" key="2">
    <source>
        <dbReference type="EMBL" id="TCP61022.1"/>
    </source>
</evidence>
<evidence type="ECO:0000313" key="3">
    <source>
        <dbReference type="Proteomes" id="UP000294813"/>
    </source>
</evidence>
<accession>A0A4R2RCB8</accession>
<dbReference type="AlphaFoldDB" id="A0A4R2RCB8"/>
<dbReference type="NCBIfam" id="NF047773">
    <property type="entry name" value="phas_rel_Lepto"/>
    <property type="match status" value="1"/>
</dbReference>
<organism evidence="2 3">
    <name type="scientific">Heliophilum fasciatum</name>
    <dbReference type="NCBI Taxonomy" id="35700"/>
    <lineage>
        <taxon>Bacteria</taxon>
        <taxon>Bacillati</taxon>
        <taxon>Bacillota</taxon>
        <taxon>Clostridia</taxon>
        <taxon>Eubacteriales</taxon>
        <taxon>Heliobacteriaceae</taxon>
        <taxon>Heliophilum</taxon>
    </lineage>
</organism>